<dbReference type="Proteomes" id="UP001307889">
    <property type="component" value="Chromosome 5"/>
</dbReference>
<evidence type="ECO:0000313" key="1">
    <source>
        <dbReference type="EMBL" id="BES94422.1"/>
    </source>
</evidence>
<evidence type="ECO:0008006" key="3">
    <source>
        <dbReference type="Google" id="ProtNLM"/>
    </source>
</evidence>
<organism evidence="1 2">
    <name type="scientific">Nesidiocoris tenuis</name>
    <dbReference type="NCBI Taxonomy" id="355587"/>
    <lineage>
        <taxon>Eukaryota</taxon>
        <taxon>Metazoa</taxon>
        <taxon>Ecdysozoa</taxon>
        <taxon>Arthropoda</taxon>
        <taxon>Hexapoda</taxon>
        <taxon>Insecta</taxon>
        <taxon>Pterygota</taxon>
        <taxon>Neoptera</taxon>
        <taxon>Paraneoptera</taxon>
        <taxon>Hemiptera</taxon>
        <taxon>Heteroptera</taxon>
        <taxon>Panheteroptera</taxon>
        <taxon>Cimicomorpha</taxon>
        <taxon>Miridae</taxon>
        <taxon>Dicyphina</taxon>
        <taxon>Nesidiocoris</taxon>
    </lineage>
</organism>
<evidence type="ECO:0000313" key="2">
    <source>
        <dbReference type="Proteomes" id="UP001307889"/>
    </source>
</evidence>
<dbReference type="SUPFAM" id="SSF158457">
    <property type="entry name" value="Orange domain-like"/>
    <property type="match status" value="1"/>
</dbReference>
<reference evidence="1 2" key="1">
    <citation type="submission" date="2023-09" db="EMBL/GenBank/DDBJ databases">
        <title>Nesidiocoris tenuis whole genome shotgun sequence.</title>
        <authorList>
            <person name="Shibata T."/>
            <person name="Shimoda M."/>
            <person name="Kobayashi T."/>
            <person name="Uehara T."/>
        </authorList>
    </citation>
    <scope>NUCLEOTIDE SEQUENCE [LARGE SCALE GENOMIC DNA]</scope>
    <source>
        <strain evidence="1 2">Japan</strain>
    </source>
</reference>
<protein>
    <recommendedName>
        <fullName evidence="3">Orange domain-containing protein</fullName>
    </recommendedName>
</protein>
<gene>
    <name evidence="1" type="ORF">NTJ_07231</name>
</gene>
<sequence length="98" mass="10828">MKSGIPSLCLIDDCSSIGGDNAALVEENVSMLTDFNDVADLASGYVECMEEAIRYLIEVEMFPASHPAVESLKTHLDQYRKQLLQTALYRTTGISRRA</sequence>
<keyword evidence="2" id="KW-1185">Reference proteome</keyword>
<name>A0ABN7AQD6_9HEMI</name>
<proteinExistence type="predicted"/>
<accession>A0ABN7AQD6</accession>
<dbReference type="Gene3D" id="6.10.250.980">
    <property type="match status" value="1"/>
</dbReference>
<dbReference type="EMBL" id="AP028913">
    <property type="protein sequence ID" value="BES94422.1"/>
    <property type="molecule type" value="Genomic_DNA"/>
</dbReference>